<proteinExistence type="predicted"/>
<dbReference type="Gene3D" id="2.60.270.20">
    <property type="entry name" value="Cytolysin/lectin"/>
    <property type="match status" value="1"/>
</dbReference>
<dbReference type="InterPro" id="IPR009960">
    <property type="entry name" value="Fruit_body_lectin_fun"/>
</dbReference>
<name>A0A4Y9ZM30_9AGAM</name>
<sequence length="150" mass="16071">MAFRFDVSVDDQRQAVSDPVRPTEFTVIAPDGTGGEWISQPNDNVLLSLGSDNSWGTVRFTTTSGNVFCVTIGVQELTGWTDVAANLTYQETAAAVGASYEDTGSLQYGVRIFKPPSVGVRDRTGTGIRSEVGQQTGVGHWPVQITLVDT</sequence>
<organism evidence="1 2">
    <name type="scientific">Hericium alpestre</name>
    <dbReference type="NCBI Taxonomy" id="135208"/>
    <lineage>
        <taxon>Eukaryota</taxon>
        <taxon>Fungi</taxon>
        <taxon>Dikarya</taxon>
        <taxon>Basidiomycota</taxon>
        <taxon>Agaricomycotina</taxon>
        <taxon>Agaricomycetes</taxon>
        <taxon>Russulales</taxon>
        <taxon>Hericiaceae</taxon>
        <taxon>Hericium</taxon>
    </lineage>
</organism>
<comment type="caution">
    <text evidence="1">The sequence shown here is derived from an EMBL/GenBank/DDBJ whole genome shotgun (WGS) entry which is preliminary data.</text>
</comment>
<dbReference type="EMBL" id="SFCI01001474">
    <property type="protein sequence ID" value="TFY75675.1"/>
    <property type="molecule type" value="Genomic_DNA"/>
</dbReference>
<dbReference type="AlphaFoldDB" id="A0A4Y9ZM30"/>
<dbReference type="Proteomes" id="UP000298061">
    <property type="component" value="Unassembled WGS sequence"/>
</dbReference>
<accession>A0A4Y9ZM30</accession>
<evidence type="ECO:0000313" key="1">
    <source>
        <dbReference type="EMBL" id="TFY75675.1"/>
    </source>
</evidence>
<keyword evidence="2" id="KW-1185">Reference proteome</keyword>
<dbReference type="Pfam" id="PF07367">
    <property type="entry name" value="FB_lectin"/>
    <property type="match status" value="1"/>
</dbReference>
<evidence type="ECO:0000313" key="2">
    <source>
        <dbReference type="Proteomes" id="UP000298061"/>
    </source>
</evidence>
<dbReference type="SUPFAM" id="SSF63724">
    <property type="entry name" value="Cytolysin/lectin"/>
    <property type="match status" value="1"/>
</dbReference>
<dbReference type="InterPro" id="IPR015926">
    <property type="entry name" value="Cytolysin/lectin"/>
</dbReference>
<protein>
    <submittedName>
        <fullName evidence="1">Uncharacterized protein</fullName>
    </submittedName>
</protein>
<reference evidence="1 2" key="1">
    <citation type="submission" date="2019-02" db="EMBL/GenBank/DDBJ databases">
        <title>Genome sequencing of the rare red list fungi Hericium alpestre (H. flagellum).</title>
        <authorList>
            <person name="Buettner E."/>
            <person name="Kellner H."/>
        </authorList>
    </citation>
    <scope>NUCLEOTIDE SEQUENCE [LARGE SCALE GENOMIC DNA]</scope>
    <source>
        <strain evidence="1 2">DSM 108284</strain>
    </source>
</reference>
<gene>
    <name evidence="1" type="ORF">EWM64_g8336</name>
</gene>